<dbReference type="InterPro" id="IPR006094">
    <property type="entry name" value="Oxid_FAD_bind_N"/>
</dbReference>
<dbReference type="RefSeq" id="WP_119373970.1">
    <property type="nucleotide sequence ID" value="NZ_QWEE01000686.1"/>
</dbReference>
<feature type="non-terminal residue" evidence="3">
    <location>
        <position position="92"/>
    </location>
</feature>
<dbReference type="InterPro" id="IPR036318">
    <property type="entry name" value="FAD-bd_PCMH-like_sf"/>
</dbReference>
<dbReference type="Gene3D" id="3.30.43.10">
    <property type="entry name" value="Uridine Diphospho-n-acetylenolpyruvylglucosamine Reductase, domain 2"/>
    <property type="match status" value="1"/>
</dbReference>
<keyword evidence="4" id="KW-1185">Reference proteome</keyword>
<name>A0ABX9N0Z3_9MICO</name>
<feature type="domain" description="FAD linked oxidase N-terminal" evidence="2">
    <location>
        <begin position="53"/>
        <end position="92"/>
    </location>
</feature>
<dbReference type="Proteomes" id="UP000265355">
    <property type="component" value="Unassembled WGS sequence"/>
</dbReference>
<evidence type="ECO:0000313" key="4">
    <source>
        <dbReference type="Proteomes" id="UP000265355"/>
    </source>
</evidence>
<protein>
    <submittedName>
        <fullName evidence="3">FAD-binding protein</fullName>
    </submittedName>
</protein>
<accession>A0ABX9N0Z3</accession>
<proteinExistence type="predicted"/>
<evidence type="ECO:0000256" key="1">
    <source>
        <dbReference type="ARBA" id="ARBA00023002"/>
    </source>
</evidence>
<reference evidence="3 4" key="1">
    <citation type="submission" date="2018-08" db="EMBL/GenBank/DDBJ databases">
        <title>Genome Sequence of Clavibacter michiganensis Subspecies type strains, and the Atypical Peach-Colored Strains Isolated from Tomato.</title>
        <authorList>
            <person name="Osdaghi E."/>
            <person name="Portier P."/>
            <person name="Briand M."/>
            <person name="Jacques M.-A."/>
        </authorList>
    </citation>
    <scope>NUCLEOTIDE SEQUENCE [LARGE SCALE GENOMIC DNA]</scope>
    <source>
        <strain evidence="3 4">CFBP 8216</strain>
    </source>
</reference>
<keyword evidence="1" id="KW-0560">Oxidoreductase</keyword>
<evidence type="ECO:0000313" key="3">
    <source>
        <dbReference type="EMBL" id="RII86065.1"/>
    </source>
</evidence>
<dbReference type="SUPFAM" id="SSF56176">
    <property type="entry name" value="FAD-binding/transporter-associated domain-like"/>
    <property type="match status" value="1"/>
</dbReference>
<dbReference type="EMBL" id="QWEE01000686">
    <property type="protein sequence ID" value="RII86065.1"/>
    <property type="molecule type" value="Genomic_DNA"/>
</dbReference>
<organism evidence="3 4">
    <name type="scientific">Clavibacter californiensis</name>
    <dbReference type="NCBI Taxonomy" id="1401995"/>
    <lineage>
        <taxon>Bacteria</taxon>
        <taxon>Bacillati</taxon>
        <taxon>Actinomycetota</taxon>
        <taxon>Actinomycetes</taxon>
        <taxon>Micrococcales</taxon>
        <taxon>Microbacteriaceae</taxon>
        <taxon>Clavibacter</taxon>
    </lineage>
</organism>
<comment type="caution">
    <text evidence="3">The sequence shown here is derived from an EMBL/GenBank/DDBJ whole genome shotgun (WGS) entry which is preliminary data.</text>
</comment>
<gene>
    <name evidence="3" type="ORF">DZF98_16950</name>
</gene>
<evidence type="ECO:0000259" key="2">
    <source>
        <dbReference type="Pfam" id="PF01565"/>
    </source>
</evidence>
<dbReference type="InterPro" id="IPR016167">
    <property type="entry name" value="FAD-bd_PCMH_sub1"/>
</dbReference>
<dbReference type="Pfam" id="PF01565">
    <property type="entry name" value="FAD_binding_4"/>
    <property type="match status" value="1"/>
</dbReference>
<sequence length="92" mass="9327">MIDDVVLAPSADADPDAVRAELVRALGDIVATDPASLDDARGDRSGYRSPADPIAVVRATEVDHVVATLRIAHATRTPVVTRGAGTGLAGGA</sequence>